<dbReference type="InterPro" id="IPR014756">
    <property type="entry name" value="Ig_E-set"/>
</dbReference>
<evidence type="ECO:0000256" key="1">
    <source>
        <dbReference type="SAM" id="SignalP"/>
    </source>
</evidence>
<accession>A0A395W5S2</accession>
<gene>
    <name evidence="3" type="ORF">DWX70_03655</name>
</gene>
<dbReference type="InterPro" id="IPR013783">
    <property type="entry name" value="Ig-like_fold"/>
</dbReference>
<dbReference type="SUPFAM" id="SSF81296">
    <property type="entry name" value="E set domains"/>
    <property type="match status" value="1"/>
</dbReference>
<dbReference type="CDD" id="cd00603">
    <property type="entry name" value="IPT_PCSR"/>
    <property type="match status" value="1"/>
</dbReference>
<dbReference type="PROSITE" id="PS51257">
    <property type="entry name" value="PROKAR_LIPOPROTEIN"/>
    <property type="match status" value="1"/>
</dbReference>
<organism evidence="3 4">
    <name type="scientific">Bacteroides ovatus</name>
    <dbReference type="NCBI Taxonomy" id="28116"/>
    <lineage>
        <taxon>Bacteria</taxon>
        <taxon>Pseudomonadati</taxon>
        <taxon>Bacteroidota</taxon>
        <taxon>Bacteroidia</taxon>
        <taxon>Bacteroidales</taxon>
        <taxon>Bacteroidaceae</taxon>
        <taxon>Bacteroides</taxon>
    </lineage>
</organism>
<feature type="chain" id="PRO_5017255214" evidence="1">
    <location>
        <begin position="24"/>
        <end position="471"/>
    </location>
</feature>
<proteinExistence type="predicted"/>
<dbReference type="PANTHER" id="PTHR13833">
    <property type="match status" value="1"/>
</dbReference>
<dbReference type="Pfam" id="PF01833">
    <property type="entry name" value="TIG"/>
    <property type="match status" value="1"/>
</dbReference>
<evidence type="ECO:0000313" key="3">
    <source>
        <dbReference type="EMBL" id="RGS87554.1"/>
    </source>
</evidence>
<feature type="signal peptide" evidence="1">
    <location>
        <begin position="1"/>
        <end position="23"/>
    </location>
</feature>
<dbReference type="SUPFAM" id="SSF75011">
    <property type="entry name" value="3-carboxy-cis,cis-mucoante lactonizing enzyme"/>
    <property type="match status" value="1"/>
</dbReference>
<dbReference type="Proteomes" id="UP000266492">
    <property type="component" value="Unassembled WGS sequence"/>
</dbReference>
<dbReference type="AlphaFoldDB" id="A0A395W5S2"/>
<keyword evidence="1" id="KW-0732">Signal</keyword>
<name>A0A395W5S2_BACOV</name>
<dbReference type="RefSeq" id="WP_118418297.1">
    <property type="nucleotide sequence ID" value="NZ_JADMVQ010000002.1"/>
</dbReference>
<sequence>MKKEKCWKSLHGCLCAAMLVLFAFGLASCKDDENEDAAFDPSKPIVITDFMPKEGGFGTNLILYGDNFGDDLSKVKVTIGGKKANIVSVKNNVLYCMVPQAAYDGDIEVSACDGDGEEIAYGVADEKFSYQKQWLVTTIVGQRFEDWNDATETEGAFDACGYIEGISWFSFDPKSNFDEMYVSCAALGPIRKINFAKETVEFLSHISVSEDRPTIINWTPDENQDMVLTRDLKNKGNVNVIYSRASNFKTKTDLISTLGIIESGNAAMVHPDGQIYYTAYKTQDIYRYDFETKETTISGKHVKANENLRFVLHPSGKYAYMTRLYYSGNNSGYIARLDYNEEADMFSAPYIVAGSDKSAGYADGVGGSAQMKGPGQGVFVKNPEYAGEEDEYDFYFTDDYNHCVRVLTPTGRVYTFAGRGNGSADGGYADGSLRGEARFNRPWAIAYDEKRNCFYVGERNNKVIRKIALEE</sequence>
<reference evidence="3 4" key="1">
    <citation type="submission" date="2018-08" db="EMBL/GenBank/DDBJ databases">
        <title>A genome reference for cultivated species of the human gut microbiota.</title>
        <authorList>
            <person name="Zou Y."/>
            <person name="Xue W."/>
            <person name="Luo G."/>
        </authorList>
    </citation>
    <scope>NUCLEOTIDE SEQUENCE [LARGE SCALE GENOMIC DNA]</scope>
    <source>
        <strain evidence="3 4">AF20-9LB</strain>
    </source>
</reference>
<dbReference type="PANTHER" id="PTHR13833:SF71">
    <property type="entry name" value="NHL DOMAIN-CONTAINING PROTEIN"/>
    <property type="match status" value="1"/>
</dbReference>
<dbReference type="Gene3D" id="2.60.40.10">
    <property type="entry name" value="Immunoglobulins"/>
    <property type="match status" value="1"/>
</dbReference>
<dbReference type="Gene3D" id="2.120.10.30">
    <property type="entry name" value="TolB, C-terminal domain"/>
    <property type="match status" value="1"/>
</dbReference>
<evidence type="ECO:0000313" key="4">
    <source>
        <dbReference type="Proteomes" id="UP000266492"/>
    </source>
</evidence>
<dbReference type="InterPro" id="IPR011042">
    <property type="entry name" value="6-blade_b-propeller_TolB-like"/>
</dbReference>
<protein>
    <submittedName>
        <fullName evidence="3">Phospholipase</fullName>
    </submittedName>
</protein>
<dbReference type="InterPro" id="IPR002909">
    <property type="entry name" value="IPT_dom"/>
</dbReference>
<comment type="caution">
    <text evidence="3">The sequence shown here is derived from an EMBL/GenBank/DDBJ whole genome shotgun (WGS) entry which is preliminary data.</text>
</comment>
<feature type="domain" description="IPT/TIG" evidence="2">
    <location>
        <begin position="46"/>
        <end position="114"/>
    </location>
</feature>
<evidence type="ECO:0000259" key="2">
    <source>
        <dbReference type="Pfam" id="PF01833"/>
    </source>
</evidence>
<dbReference type="EMBL" id="QRVZ01000002">
    <property type="protein sequence ID" value="RGS87554.1"/>
    <property type="molecule type" value="Genomic_DNA"/>
</dbReference>